<evidence type="ECO:0000313" key="2">
    <source>
        <dbReference type="Proteomes" id="UP000585474"/>
    </source>
</evidence>
<name>A0A7J0G9P9_9ERIC</name>
<sequence length="58" mass="6059">MIYLSEEQKQAASLGSGGPVGLPIGIGNKVDIAAKEGIRGSSGTLVDACCFHQERNFH</sequence>
<evidence type="ECO:0000313" key="1">
    <source>
        <dbReference type="EMBL" id="GFZ07509.1"/>
    </source>
</evidence>
<protein>
    <submittedName>
        <fullName evidence="1">Ras-related small GTP-binding family protein</fullName>
    </submittedName>
</protein>
<dbReference type="EMBL" id="BJWL01000019">
    <property type="protein sequence ID" value="GFZ07509.1"/>
    <property type="molecule type" value="Genomic_DNA"/>
</dbReference>
<dbReference type="AlphaFoldDB" id="A0A7J0G9P9"/>
<dbReference type="Proteomes" id="UP000585474">
    <property type="component" value="Unassembled WGS sequence"/>
</dbReference>
<organism evidence="1 2">
    <name type="scientific">Actinidia rufa</name>
    <dbReference type="NCBI Taxonomy" id="165716"/>
    <lineage>
        <taxon>Eukaryota</taxon>
        <taxon>Viridiplantae</taxon>
        <taxon>Streptophyta</taxon>
        <taxon>Embryophyta</taxon>
        <taxon>Tracheophyta</taxon>
        <taxon>Spermatophyta</taxon>
        <taxon>Magnoliopsida</taxon>
        <taxon>eudicotyledons</taxon>
        <taxon>Gunneridae</taxon>
        <taxon>Pentapetalae</taxon>
        <taxon>asterids</taxon>
        <taxon>Ericales</taxon>
        <taxon>Actinidiaceae</taxon>
        <taxon>Actinidia</taxon>
    </lineage>
</organism>
<accession>A0A7J0G9P9</accession>
<comment type="caution">
    <text evidence="1">The sequence shown here is derived from an EMBL/GenBank/DDBJ whole genome shotgun (WGS) entry which is preliminary data.</text>
</comment>
<reference evidence="1 2" key="1">
    <citation type="submission" date="2019-07" db="EMBL/GenBank/DDBJ databases">
        <title>De Novo Assembly of kiwifruit Actinidia rufa.</title>
        <authorList>
            <person name="Sugita-Konishi S."/>
            <person name="Sato K."/>
            <person name="Mori E."/>
            <person name="Abe Y."/>
            <person name="Kisaki G."/>
            <person name="Hamano K."/>
            <person name="Suezawa K."/>
            <person name="Otani M."/>
            <person name="Fukuda T."/>
            <person name="Manabe T."/>
            <person name="Gomi K."/>
            <person name="Tabuchi M."/>
            <person name="Akimitsu K."/>
            <person name="Kataoka I."/>
        </authorList>
    </citation>
    <scope>NUCLEOTIDE SEQUENCE [LARGE SCALE GENOMIC DNA]</scope>
    <source>
        <strain evidence="2">cv. Fuchu</strain>
    </source>
</reference>
<proteinExistence type="predicted"/>
<keyword evidence="2" id="KW-1185">Reference proteome</keyword>
<gene>
    <name evidence="1" type="ORF">Acr_19g0004460</name>
</gene>